<keyword evidence="1" id="KW-0812">Transmembrane</keyword>
<keyword evidence="1" id="KW-1133">Transmembrane helix</keyword>
<feature type="transmembrane region" description="Helical" evidence="1">
    <location>
        <begin position="493"/>
        <end position="516"/>
    </location>
</feature>
<feature type="transmembrane region" description="Helical" evidence="1">
    <location>
        <begin position="460"/>
        <end position="481"/>
    </location>
</feature>
<reference evidence="3" key="1">
    <citation type="journal article" date="2013" name="Nature">
        <title>Pan genome of the phytoplankton Emiliania underpins its global distribution.</title>
        <authorList>
            <person name="Read B.A."/>
            <person name="Kegel J."/>
            <person name="Klute M.J."/>
            <person name="Kuo A."/>
            <person name="Lefebvre S.C."/>
            <person name="Maumus F."/>
            <person name="Mayer C."/>
            <person name="Miller J."/>
            <person name="Monier A."/>
            <person name="Salamov A."/>
            <person name="Young J."/>
            <person name="Aguilar M."/>
            <person name="Claverie J.M."/>
            <person name="Frickenhaus S."/>
            <person name="Gonzalez K."/>
            <person name="Herman E.K."/>
            <person name="Lin Y.C."/>
            <person name="Napier J."/>
            <person name="Ogata H."/>
            <person name="Sarno A.F."/>
            <person name="Shmutz J."/>
            <person name="Schroeder D."/>
            <person name="de Vargas C."/>
            <person name="Verret F."/>
            <person name="von Dassow P."/>
            <person name="Valentin K."/>
            <person name="Van de Peer Y."/>
            <person name="Wheeler G."/>
            <person name="Dacks J.B."/>
            <person name="Delwiche C.F."/>
            <person name="Dyhrman S.T."/>
            <person name="Glockner G."/>
            <person name="John U."/>
            <person name="Richards T."/>
            <person name="Worden A.Z."/>
            <person name="Zhang X."/>
            <person name="Grigoriev I.V."/>
            <person name="Allen A.E."/>
            <person name="Bidle K."/>
            <person name="Borodovsky M."/>
            <person name="Bowler C."/>
            <person name="Brownlee C."/>
            <person name="Cock J.M."/>
            <person name="Elias M."/>
            <person name="Gladyshev V.N."/>
            <person name="Groth M."/>
            <person name="Guda C."/>
            <person name="Hadaegh A."/>
            <person name="Iglesias-Rodriguez M.D."/>
            <person name="Jenkins J."/>
            <person name="Jones B.M."/>
            <person name="Lawson T."/>
            <person name="Leese F."/>
            <person name="Lindquist E."/>
            <person name="Lobanov A."/>
            <person name="Lomsadze A."/>
            <person name="Malik S.B."/>
            <person name="Marsh M.E."/>
            <person name="Mackinder L."/>
            <person name="Mock T."/>
            <person name="Mueller-Roeber B."/>
            <person name="Pagarete A."/>
            <person name="Parker M."/>
            <person name="Probert I."/>
            <person name="Quesneville H."/>
            <person name="Raines C."/>
            <person name="Rensing S.A."/>
            <person name="Riano-Pachon D.M."/>
            <person name="Richier S."/>
            <person name="Rokitta S."/>
            <person name="Shiraiwa Y."/>
            <person name="Soanes D.M."/>
            <person name="van der Giezen M."/>
            <person name="Wahlund T.M."/>
            <person name="Williams B."/>
            <person name="Wilson W."/>
            <person name="Wolfe G."/>
            <person name="Wurch L.L."/>
        </authorList>
    </citation>
    <scope>NUCLEOTIDE SEQUENCE</scope>
</reference>
<accession>A0A0D3JAN3</accession>
<evidence type="ECO:0000313" key="3">
    <source>
        <dbReference type="Proteomes" id="UP000013827"/>
    </source>
</evidence>
<organism evidence="2 3">
    <name type="scientific">Emiliania huxleyi (strain CCMP1516)</name>
    <dbReference type="NCBI Taxonomy" id="280463"/>
    <lineage>
        <taxon>Eukaryota</taxon>
        <taxon>Haptista</taxon>
        <taxon>Haptophyta</taxon>
        <taxon>Prymnesiophyceae</taxon>
        <taxon>Isochrysidales</taxon>
        <taxon>Noelaerhabdaceae</taxon>
        <taxon>Emiliania</taxon>
    </lineage>
</organism>
<feature type="transmembrane region" description="Helical" evidence="1">
    <location>
        <begin position="245"/>
        <end position="263"/>
    </location>
</feature>
<feature type="transmembrane region" description="Helical" evidence="1">
    <location>
        <begin position="388"/>
        <end position="409"/>
    </location>
</feature>
<evidence type="ECO:0008006" key="4">
    <source>
        <dbReference type="Google" id="ProtNLM"/>
    </source>
</evidence>
<sequence>MLTVTALPSRWAWFSLTSRGQTAPYQAQVDASTSTDEEEIMRQPSAAPNVVDAHIHQRPLARYDSVGLGGIHAWAFVKATAPGASLSAAIPLILSILLMGGQSAIMYAVAYEAAHPRCSSHNHCAVGEYCHPKDFYIFGEPITRQPWRHEKAPGVCLDCYNMQLTAENISRIIMALDSRRHVLGPYVDIWSNSSFAIGAGWFGHSAAEDLSGEQWAREAAAHCDATDIMPLRCDHLVVRQSRLAATHYFVLVFVVMLILIPLAEDWDEAALEKRLLRHRTRARRVELPLWMRCLGWVHIRMRMLVLPLCLICATCAILINDVTCTMFLLDGLAITFTTFIDNLLAQLLLPVEQREEVGGAIAALLAEESATVGNAGSHRFLVWLFNRLYAAVLGLAVFAVNLAPESFMVAFGSQYAASGSLSCDNLLEAFAWCILSCVIVIAGIWPLLRERSFLSQRSKWRAFLNVAADAFCTMTFVWASLWLNPSNQAFFQLFLHSPLAVMLTWPLGVPVIIARLFAVPVPATMPWLAVRLGLLLAMVVLCVAVAWARGDGVGGDGRNGVNFDLFPMEDL</sequence>
<dbReference type="HOGENOM" id="CLU_477725_0_0_1"/>
<name>A0A0D3JAN3_EMIH1</name>
<dbReference type="RefSeq" id="XP_005772997.1">
    <property type="nucleotide sequence ID" value="XM_005772940.1"/>
</dbReference>
<proteinExistence type="predicted"/>
<protein>
    <recommendedName>
        <fullName evidence="4">Transmembrane protein</fullName>
    </recommendedName>
</protein>
<dbReference type="KEGG" id="ehx:EMIHUDRAFT_208499"/>
<feature type="transmembrane region" description="Helical" evidence="1">
    <location>
        <begin position="528"/>
        <end position="548"/>
    </location>
</feature>
<keyword evidence="1" id="KW-0472">Membrane</keyword>
<keyword evidence="3" id="KW-1185">Reference proteome</keyword>
<reference evidence="2" key="2">
    <citation type="submission" date="2024-10" db="UniProtKB">
        <authorList>
            <consortium name="EnsemblProtists"/>
        </authorList>
    </citation>
    <scope>IDENTIFICATION</scope>
</reference>
<feature type="transmembrane region" description="Helical" evidence="1">
    <location>
        <begin position="301"/>
        <end position="319"/>
    </location>
</feature>
<dbReference type="AlphaFoldDB" id="A0A0D3JAN3"/>
<dbReference type="EnsemblProtists" id="EOD20568">
    <property type="protein sequence ID" value="EOD20568"/>
    <property type="gene ID" value="EMIHUDRAFT_208499"/>
</dbReference>
<feature type="transmembrane region" description="Helical" evidence="1">
    <location>
        <begin position="429"/>
        <end position="448"/>
    </location>
</feature>
<dbReference type="GeneID" id="17266115"/>
<dbReference type="Proteomes" id="UP000013827">
    <property type="component" value="Unassembled WGS sequence"/>
</dbReference>
<evidence type="ECO:0000313" key="2">
    <source>
        <dbReference type="EnsemblProtists" id="EOD20568"/>
    </source>
</evidence>
<evidence type="ECO:0000256" key="1">
    <source>
        <dbReference type="SAM" id="Phobius"/>
    </source>
</evidence>
<dbReference type="PaxDb" id="2903-EOD20568"/>